<evidence type="ECO:0000256" key="2">
    <source>
        <dbReference type="ARBA" id="ARBA00022525"/>
    </source>
</evidence>
<proteinExistence type="predicted"/>
<evidence type="ECO:0000259" key="4">
    <source>
        <dbReference type="Pfam" id="PF14252"/>
    </source>
</evidence>
<comment type="caution">
    <text evidence="6">The sequence shown here is derived from an EMBL/GenBank/DDBJ whole genome shotgun (WGS) entry which is preliminary data.</text>
</comment>
<dbReference type="InterPro" id="IPR025592">
    <property type="entry name" value="DUF4347"/>
</dbReference>
<dbReference type="Gene3D" id="2.150.10.10">
    <property type="entry name" value="Serralysin-like metalloprotease, C-terminal"/>
    <property type="match status" value="2"/>
</dbReference>
<dbReference type="InterPro" id="IPR001343">
    <property type="entry name" value="Hemolysn_Ca-bd"/>
</dbReference>
<accession>A0A430HMB1</accession>
<dbReference type="RefSeq" id="WP_126074593.1">
    <property type="nucleotide sequence ID" value="NZ_CP051166.1"/>
</dbReference>
<reference evidence="6 7" key="1">
    <citation type="submission" date="2018-12" db="EMBL/GenBank/DDBJ databases">
        <authorList>
            <person name="Yang E."/>
        </authorList>
    </citation>
    <scope>NUCLEOTIDE SEQUENCE [LARGE SCALE GENOMIC DNA]</scope>
    <source>
        <strain evidence="6 7">SOD</strain>
    </source>
</reference>
<dbReference type="Pfam" id="PF19078">
    <property type="entry name" value="Big_12"/>
    <property type="match status" value="1"/>
</dbReference>
<dbReference type="InterPro" id="IPR011049">
    <property type="entry name" value="Serralysin-like_metalloprot_C"/>
</dbReference>
<dbReference type="PROSITE" id="PS00330">
    <property type="entry name" value="HEMOLYSIN_CALCIUM"/>
    <property type="match status" value="2"/>
</dbReference>
<dbReference type="InterPro" id="IPR050557">
    <property type="entry name" value="RTX_toxin/Mannuronan_C5-epim"/>
</dbReference>
<protein>
    <submittedName>
        <fullName evidence="6">DUF4347 domain-containing protein</fullName>
    </submittedName>
</protein>
<evidence type="ECO:0000313" key="6">
    <source>
        <dbReference type="EMBL" id="RSZ58697.1"/>
    </source>
</evidence>
<dbReference type="GO" id="GO:0005509">
    <property type="term" value="F:calcium ion binding"/>
    <property type="evidence" value="ECO:0007669"/>
    <property type="project" value="InterPro"/>
</dbReference>
<dbReference type="Proteomes" id="UP000278085">
    <property type="component" value="Unassembled WGS sequence"/>
</dbReference>
<comment type="subcellular location">
    <subcellularLocation>
        <location evidence="1">Secreted</location>
    </subcellularLocation>
</comment>
<sequence>MITASGSIFSDDTTRQPMLRSAPAFPHDTALKLRIAAGEPAAAPALACAIGHLAAKQRSEVTFIESNVGDLRTLQQGLGAGAEVHILDAAQDGLQQIAAILAGRSGIDAVHIISHGATAAVNFGALQLDGATLDSRSQELQVIGASLAPDGDILLYGCDVAQGQDGAALIDRLAIATGADVAGSSNRTGSAAHGGDWNLEISSGKIDSRPVVDAALAALYSQVLVINASTLSFNTAANFINMGSAPDPAVDVVYKVSGNPAYQFKVDGHDRGVVFYNLPGKNYVVNDSATGAGESLITFSFVGGQLFTPTSMTISNYQPSDVSQNLVFKGYDASGTLVGTKQVTTAASTALTPFALNGLTEIATLKLTATTNGNKAIYLVFTDIVLNNIHLADATPPTVASVAVPSNGTYKTGDQLDFTVNFSEAVTVNTGGGTPSIAVTLDTGGTVQAQYLSGSGSSALVFRYVLASGNLDADGVALGGSLALNGGTLKDAAGNDATATLNSVGALSGVLVDAVAPAVTSINRTGAAVTSASSVDYAVTFSESVSGVGTSDFSLTKSGSANGNITGISGSGSSYTVTVSGVSGDGIMRLNLNGPSTGILDMAGNAIATTGYTSGQVYTLDHTGPAVGSVGVPGNATYTVGQPLAFTVNFNEAVSVTGTPRLAVLLDTGGTVYASYVSGSGSTALVLSYTVVNGNADANGVGLGALDLNGGTLKDAAGNNASLTLNNVGALSGVLVNAAAPEVSSITLVDAATTNQASVGYTVVFSTSVNNVDIGDFVLSGSASGNVASVTGSGSTYTVTVDSVTGNGSLRLDLKSAGTGIVDGASNPIAGGYTAGAAYTIDTGSPAVSSVAAPANGSYMAGSALDFTVNFNEAVFVNGAPALDVALDTGGTVAAQYVSGSGTSALLFRYSVGGGQTDADGPVLGADIALNGGALKDAAGNDATLALNGVASLAGVLIDTQAPELFQITRVGPRANNGSSVQYNVKFVESVSGVDIGDFSLFKAGTAAGSIASITGSGADYVVTINGVSGDGELRMDLKGSGTNIVDLAGNPIPNTPRIGNQSYMLDHTAPAVATVAVPSDATYGVGQALDFRVQFAEAVTVDSTGGTPRIAVTLATGGTAYAHYVSGSATASLLFRHIVASGTADSDGIALGAAIELNGGTLRDAAANPAALALNNVGALAGVLVNGLAPSVTSISRVQAATSKLSSVDYTVQFSSAVSNVDTGDFSLAGSGVSGTIASVSGSGASYTVTVNNIGGDGTLRLDLNSAGTGIIDGSGNPIAGGFTAGQVYSFDHTAPQVSSVSGPADATYAAGAALDFVVQFGEAVTVATGSGTPSIGVTLDTGGTVQAQYVSGSGGSALTFRYIVAGAHSDSNGVVLANAIALNGGTLQDAQGNDATLALNGIAALGGVKVDALAPAALSIVPAGPVRTRAASVDYTVTFSENVSGVDVGDFALATSGTASGAIASVSGSGSSYTVTVDTVAGDGLLQLNLKGGGTGIGDAAGNAILAGVSGQGYTIDHTAPGATLSMSSLNLGAGQTALVTIAFSEAVAGLDLGDLAAGGGTLSNLASSDNITWTATFTPAANTVAAANTITLGASGVTDLAGNPGSGSPASPAYAINTVALPPVPPVLPPVGVLPATAGRSTVDGVVLDTTVTYDAATGLSSSKVVIAAIETSRPDDPGTPNPTLADIPLGLNNGAGGVAVRLTVSLPDAVGLVADGASSLLNKQQALLDLIRRIEQKTTPGTDVQNAMKGLGQDFLGSLFDSVLLESMTITPQAAPGASGASTILISGSSTGLPEGSHHPGAIGLVIDASGLPANAVLQLDNVDFAAIVGNATLRGGDGQNFVIGDGASQNILLGADDDLLYGGAGDDIIGSAGGKDRLDGGSGNDRVVGGIGSDSLHGGSGNDVLQGGRSDSGAWQFWIERSGALTGSHQTALFAPGKSESVARAELNAAAPELAFLNAPQQKLLQLAGMYQAVFDRVADLPGLAFWAMDSGDLHTTATSFLTSKEWLDAGNGALSDLAFLTTLYRQGLGRAPDADGLAFWLAQLDGSGATGVHSRADVLLGFALGAELQARMDTARGVAVGQGVAGTEGDWIAGGGDDRLDGGSGSDLLVGGDGTDTVVYAGKLSDYKILLGADGKVRIADRANGDLDTLSGIELGNFGGVTVDLAFTQASGATLRSVGLLYQSVFDRPAGLNGINELLGRGSDTLQLAQVLTASEEFRARYAGTGDAQFVQALYRNADAGADAAQEGVWIDYLGTHTRAELVAAWIDASAAPQAQFGNNGLWLV</sequence>
<dbReference type="OrthoDB" id="6091599at2"/>
<dbReference type="GO" id="GO:0005576">
    <property type="term" value="C:extracellular region"/>
    <property type="evidence" value="ECO:0007669"/>
    <property type="project" value="UniProtKB-SubCell"/>
</dbReference>
<keyword evidence="2" id="KW-0964">Secreted</keyword>
<dbReference type="InterPro" id="IPR044048">
    <property type="entry name" value="Big_12"/>
</dbReference>
<dbReference type="PANTHER" id="PTHR38340:SF1">
    <property type="entry name" value="S-LAYER PROTEIN"/>
    <property type="match status" value="1"/>
</dbReference>
<evidence type="ECO:0000259" key="3">
    <source>
        <dbReference type="Pfam" id="PF13946"/>
    </source>
</evidence>
<keyword evidence="7" id="KW-1185">Reference proteome</keyword>
<dbReference type="EMBL" id="RXLQ01000006">
    <property type="protein sequence ID" value="RSZ58697.1"/>
    <property type="molecule type" value="Genomic_DNA"/>
</dbReference>
<feature type="domain" description="Bacterial Ig-like" evidence="5">
    <location>
        <begin position="1519"/>
        <end position="1619"/>
    </location>
</feature>
<dbReference type="Pfam" id="PF00353">
    <property type="entry name" value="HemolysinCabind"/>
    <property type="match status" value="3"/>
</dbReference>
<feature type="domain" description="DUF4347" evidence="4">
    <location>
        <begin position="61"/>
        <end position="224"/>
    </location>
</feature>
<organism evidence="6 7">
    <name type="scientific">Massilia atriviolacea</name>
    <dbReference type="NCBI Taxonomy" id="2495579"/>
    <lineage>
        <taxon>Bacteria</taxon>
        <taxon>Pseudomonadati</taxon>
        <taxon>Pseudomonadota</taxon>
        <taxon>Betaproteobacteria</taxon>
        <taxon>Burkholderiales</taxon>
        <taxon>Oxalobacteraceae</taxon>
        <taxon>Telluria group</taxon>
        <taxon>Massilia</taxon>
    </lineage>
</organism>
<gene>
    <name evidence="6" type="ORF">EJB06_13800</name>
</gene>
<evidence type="ECO:0000256" key="1">
    <source>
        <dbReference type="ARBA" id="ARBA00004613"/>
    </source>
</evidence>
<dbReference type="SUPFAM" id="SSF51120">
    <property type="entry name" value="beta-Roll"/>
    <property type="match status" value="2"/>
</dbReference>
<name>A0A430HMB1_9BURK</name>
<dbReference type="Pfam" id="PF13946">
    <property type="entry name" value="DUF4214"/>
    <property type="match status" value="1"/>
</dbReference>
<evidence type="ECO:0000259" key="5">
    <source>
        <dbReference type="Pfam" id="PF19078"/>
    </source>
</evidence>
<dbReference type="InterPro" id="IPR018511">
    <property type="entry name" value="Hemolysin-typ_Ca-bd_CS"/>
</dbReference>
<feature type="domain" description="DUF4214" evidence="3">
    <location>
        <begin position="2003"/>
        <end position="2077"/>
    </location>
</feature>
<dbReference type="InterPro" id="IPR025282">
    <property type="entry name" value="DUF4214"/>
</dbReference>
<dbReference type="Pfam" id="PF14252">
    <property type="entry name" value="DUF4347"/>
    <property type="match status" value="1"/>
</dbReference>
<dbReference type="PANTHER" id="PTHR38340">
    <property type="entry name" value="S-LAYER PROTEIN"/>
    <property type="match status" value="1"/>
</dbReference>
<dbReference type="PRINTS" id="PR00313">
    <property type="entry name" value="CABNDNGRPT"/>
</dbReference>
<evidence type="ECO:0000313" key="7">
    <source>
        <dbReference type="Proteomes" id="UP000278085"/>
    </source>
</evidence>